<dbReference type="GO" id="GO:0005886">
    <property type="term" value="C:plasma membrane"/>
    <property type="evidence" value="ECO:0007669"/>
    <property type="project" value="UniProtKB-SubCell"/>
</dbReference>
<comment type="similarity">
    <text evidence="2">Belongs to the CD36 family.</text>
</comment>
<keyword evidence="7" id="KW-0325">Glycoprotein</keyword>
<evidence type="ECO:0000256" key="3">
    <source>
        <dbReference type="ARBA" id="ARBA00022475"/>
    </source>
</evidence>
<dbReference type="Pfam" id="PF01130">
    <property type="entry name" value="CD36"/>
    <property type="match status" value="1"/>
</dbReference>
<proteinExistence type="inferred from homology"/>
<keyword evidence="5" id="KW-1133">Transmembrane helix</keyword>
<keyword evidence="3" id="KW-1003">Cell membrane</keyword>
<name>A0A7R9FC88_9NEOP</name>
<sequence>MWRVSPVPVTLSIYFFNWTNPHELKQPGAKPKLVEMGPYAFREYHEKVDIVWNDDNNTVSYRQVRWWQFDPDQSRGSLDDLVTTVNVVPAVRTHSCYIYLSLSSTPAKLGQLAPVVP</sequence>
<dbReference type="InterPro" id="IPR002159">
    <property type="entry name" value="CD36_fam"/>
</dbReference>
<evidence type="ECO:0000256" key="7">
    <source>
        <dbReference type="ARBA" id="ARBA00023180"/>
    </source>
</evidence>
<evidence type="ECO:0000256" key="4">
    <source>
        <dbReference type="ARBA" id="ARBA00022692"/>
    </source>
</evidence>
<protein>
    <submittedName>
        <fullName evidence="8">Uncharacterized protein</fullName>
    </submittedName>
</protein>
<gene>
    <name evidence="8" type="ORF">TBIB3V08_LOCUS13120</name>
</gene>
<dbReference type="PANTHER" id="PTHR11923">
    <property type="entry name" value="SCAVENGER RECEPTOR CLASS B TYPE-1 SR-B1"/>
    <property type="match status" value="1"/>
</dbReference>
<dbReference type="GO" id="GO:0005737">
    <property type="term" value="C:cytoplasm"/>
    <property type="evidence" value="ECO:0007669"/>
    <property type="project" value="TreeGrafter"/>
</dbReference>
<comment type="subcellular location">
    <subcellularLocation>
        <location evidence="1">Cell membrane</location>
    </subcellularLocation>
</comment>
<evidence type="ECO:0000256" key="2">
    <source>
        <dbReference type="ARBA" id="ARBA00010532"/>
    </source>
</evidence>
<dbReference type="GO" id="GO:0005044">
    <property type="term" value="F:scavenger receptor activity"/>
    <property type="evidence" value="ECO:0007669"/>
    <property type="project" value="TreeGrafter"/>
</dbReference>
<evidence type="ECO:0000313" key="8">
    <source>
        <dbReference type="EMBL" id="CAD7450851.1"/>
    </source>
</evidence>
<evidence type="ECO:0000256" key="1">
    <source>
        <dbReference type="ARBA" id="ARBA00004236"/>
    </source>
</evidence>
<keyword evidence="4" id="KW-0812">Transmembrane</keyword>
<organism evidence="8">
    <name type="scientific">Timema bartmani</name>
    <dbReference type="NCBI Taxonomy" id="61472"/>
    <lineage>
        <taxon>Eukaryota</taxon>
        <taxon>Metazoa</taxon>
        <taxon>Ecdysozoa</taxon>
        <taxon>Arthropoda</taxon>
        <taxon>Hexapoda</taxon>
        <taxon>Insecta</taxon>
        <taxon>Pterygota</taxon>
        <taxon>Neoptera</taxon>
        <taxon>Polyneoptera</taxon>
        <taxon>Phasmatodea</taxon>
        <taxon>Timematodea</taxon>
        <taxon>Timematoidea</taxon>
        <taxon>Timematidae</taxon>
        <taxon>Timema</taxon>
    </lineage>
</organism>
<keyword evidence="6" id="KW-0472">Membrane</keyword>
<evidence type="ECO:0000256" key="5">
    <source>
        <dbReference type="ARBA" id="ARBA00022989"/>
    </source>
</evidence>
<accession>A0A7R9FC88</accession>
<evidence type="ECO:0000256" key="6">
    <source>
        <dbReference type="ARBA" id="ARBA00023136"/>
    </source>
</evidence>
<dbReference type="PRINTS" id="PR01609">
    <property type="entry name" value="CD36FAMILY"/>
</dbReference>
<dbReference type="EMBL" id="OD579541">
    <property type="protein sequence ID" value="CAD7450851.1"/>
    <property type="molecule type" value="Genomic_DNA"/>
</dbReference>
<dbReference type="PANTHER" id="PTHR11923:SF93">
    <property type="entry name" value="GH07959P-RELATED"/>
    <property type="match status" value="1"/>
</dbReference>
<dbReference type="AlphaFoldDB" id="A0A7R9FC88"/>
<reference evidence="8" key="1">
    <citation type="submission" date="2020-11" db="EMBL/GenBank/DDBJ databases">
        <authorList>
            <person name="Tran Van P."/>
        </authorList>
    </citation>
    <scope>NUCLEOTIDE SEQUENCE</scope>
</reference>